<organism evidence="1 2">
    <name type="scientific">Haloferax larsenii</name>
    <dbReference type="NCBI Taxonomy" id="302484"/>
    <lineage>
        <taxon>Archaea</taxon>
        <taxon>Methanobacteriati</taxon>
        <taxon>Methanobacteriota</taxon>
        <taxon>Stenosarchaea group</taxon>
        <taxon>Halobacteria</taxon>
        <taxon>Halobacteriales</taxon>
        <taxon>Haloferacaceae</taxon>
        <taxon>Haloferax</taxon>
    </lineage>
</organism>
<evidence type="ECO:0000313" key="2">
    <source>
        <dbReference type="Proteomes" id="UP000183894"/>
    </source>
</evidence>
<dbReference type="EMBL" id="FOAD01000010">
    <property type="protein sequence ID" value="SEL86931.1"/>
    <property type="molecule type" value="Genomic_DNA"/>
</dbReference>
<evidence type="ECO:0000313" key="1">
    <source>
        <dbReference type="EMBL" id="SEL86931.1"/>
    </source>
</evidence>
<proteinExistence type="predicted"/>
<name>A0A1H7TQA1_HALLR</name>
<gene>
    <name evidence="1" type="ORF">SAMN04488691_11012</name>
</gene>
<dbReference type="AlphaFoldDB" id="A0A1H7TQA1"/>
<dbReference type="Proteomes" id="UP000183894">
    <property type="component" value="Unassembled WGS sequence"/>
</dbReference>
<sequence>MGDDPDAEVWDEIGREALAMRVVAAADAVEEAAQPLAHSLHTGGDLTTREVQELQAAVDELTQLTTHLEALSDAP</sequence>
<reference evidence="1 2" key="1">
    <citation type="submission" date="2016-10" db="EMBL/GenBank/DDBJ databases">
        <authorList>
            <person name="de Groot N.N."/>
        </authorList>
    </citation>
    <scope>NUCLEOTIDE SEQUENCE [LARGE SCALE GENOMIC DNA]</scope>
    <source>
        <strain evidence="1 2">CDM_5</strain>
    </source>
</reference>
<protein>
    <submittedName>
        <fullName evidence="1">Uncharacterized protein</fullName>
    </submittedName>
</protein>
<accession>A0A1H7TQA1</accession>
<dbReference type="RefSeq" id="WP_074796047.1">
    <property type="nucleotide sequence ID" value="NZ_FOAD01000010.1"/>
</dbReference>